<dbReference type="InterPro" id="IPR016032">
    <property type="entry name" value="Sig_transdc_resp-reg_C-effctor"/>
</dbReference>
<dbReference type="Pfam" id="PF08769">
    <property type="entry name" value="Spo0A_C"/>
    <property type="match status" value="1"/>
</dbReference>
<name>A0A1E3AWZ1_9FIRM</name>
<dbReference type="OrthoDB" id="1971735at2"/>
<dbReference type="EMBL" id="MCGH01000002">
    <property type="protein sequence ID" value="ODM05737.1"/>
    <property type="molecule type" value="Genomic_DNA"/>
</dbReference>
<organism evidence="3 5">
    <name type="scientific">Eisenbergiella tayi</name>
    <dbReference type="NCBI Taxonomy" id="1432052"/>
    <lineage>
        <taxon>Bacteria</taxon>
        <taxon>Bacillati</taxon>
        <taxon>Bacillota</taxon>
        <taxon>Clostridia</taxon>
        <taxon>Lachnospirales</taxon>
        <taxon>Lachnospiraceae</taxon>
        <taxon>Eisenbergiella</taxon>
    </lineage>
</organism>
<dbReference type="GO" id="GO:0005737">
    <property type="term" value="C:cytoplasm"/>
    <property type="evidence" value="ECO:0007669"/>
    <property type="project" value="InterPro"/>
</dbReference>
<sequence>MSCMWVSVADCNQSHIFQLTQLLRQDKELQIILSYGAPYADNRGNCSSQSRIERLLSRIGMPSHLKGYQYLKTALAICLEDMEELDGITKKLYPAVARKHKTTAEKVEHAIRHAIESAWKRGDEKVHKSLFGYCQTEGKRPTNSEFIARMADYLLHDTTSLLS</sequence>
<evidence type="ECO:0000313" key="2">
    <source>
        <dbReference type="EMBL" id="ODM05737.1"/>
    </source>
</evidence>
<dbReference type="Gene3D" id="1.10.10.10">
    <property type="entry name" value="Winged helix-like DNA-binding domain superfamily/Winged helix DNA-binding domain"/>
    <property type="match status" value="1"/>
</dbReference>
<dbReference type="Proteomes" id="UP000094067">
    <property type="component" value="Unassembled WGS sequence"/>
</dbReference>
<dbReference type="GO" id="GO:0003700">
    <property type="term" value="F:DNA-binding transcription factor activity"/>
    <property type="evidence" value="ECO:0007669"/>
    <property type="project" value="InterPro"/>
</dbReference>
<feature type="domain" description="Sporulation initiation factor Spo0A C-terminal" evidence="1">
    <location>
        <begin position="52"/>
        <end position="154"/>
    </location>
</feature>
<dbReference type="RefSeq" id="WP_009251174.1">
    <property type="nucleotide sequence ID" value="NZ_CABMHK010000181.1"/>
</dbReference>
<evidence type="ECO:0000313" key="5">
    <source>
        <dbReference type="Proteomes" id="UP000095003"/>
    </source>
</evidence>
<gene>
    <name evidence="3" type="primary">spo0A_1</name>
    <name evidence="2" type="synonym">spo0A_2</name>
    <name evidence="3" type="ORF">BEH84_00945</name>
    <name evidence="2" type="ORF">BEI61_01626</name>
</gene>
<dbReference type="AlphaFoldDB" id="A0A1E3AWZ1"/>
<evidence type="ECO:0000313" key="3">
    <source>
        <dbReference type="EMBL" id="ODM13230.1"/>
    </source>
</evidence>
<protein>
    <submittedName>
        <fullName evidence="3">Stage 0 sporulation protein A</fullName>
    </submittedName>
</protein>
<dbReference type="InterPro" id="IPR036388">
    <property type="entry name" value="WH-like_DNA-bd_sf"/>
</dbReference>
<dbReference type="GO" id="GO:0042173">
    <property type="term" value="P:regulation of sporulation resulting in formation of a cellular spore"/>
    <property type="evidence" value="ECO:0007669"/>
    <property type="project" value="InterPro"/>
</dbReference>
<proteinExistence type="predicted"/>
<dbReference type="GO" id="GO:0003677">
    <property type="term" value="F:DNA binding"/>
    <property type="evidence" value="ECO:0007669"/>
    <property type="project" value="InterPro"/>
</dbReference>
<dbReference type="EMBL" id="MCGI01000001">
    <property type="protein sequence ID" value="ODM13230.1"/>
    <property type="molecule type" value="Genomic_DNA"/>
</dbReference>
<evidence type="ECO:0000313" key="4">
    <source>
        <dbReference type="Proteomes" id="UP000094067"/>
    </source>
</evidence>
<dbReference type="GO" id="GO:0005509">
    <property type="term" value="F:calcium ion binding"/>
    <property type="evidence" value="ECO:0007669"/>
    <property type="project" value="InterPro"/>
</dbReference>
<comment type="caution">
    <text evidence="3">The sequence shown here is derived from an EMBL/GenBank/DDBJ whole genome shotgun (WGS) entry which is preliminary data.</text>
</comment>
<dbReference type="Proteomes" id="UP000095003">
    <property type="component" value="Unassembled WGS sequence"/>
</dbReference>
<dbReference type="GeneID" id="93305389"/>
<reference evidence="4 5" key="1">
    <citation type="submission" date="2016-07" db="EMBL/GenBank/DDBJ databases">
        <title>Characterization of isolates of Eisenbergiella tayi derived from blood cultures, using whole genome sequencing.</title>
        <authorList>
            <person name="Burdz T."/>
            <person name="Wiebe D."/>
            <person name="Huynh C."/>
            <person name="Bernard K."/>
        </authorList>
    </citation>
    <scope>NUCLEOTIDE SEQUENCE [LARGE SCALE GENOMIC DNA]</scope>
    <source>
        <strain evidence="2 4">NML 110608</strain>
        <strain evidence="3 5">NML 120489</strain>
    </source>
</reference>
<dbReference type="InterPro" id="IPR014879">
    <property type="entry name" value="Spo0A_C"/>
</dbReference>
<dbReference type="SUPFAM" id="SSF46894">
    <property type="entry name" value="C-terminal effector domain of the bipartite response regulators"/>
    <property type="match status" value="1"/>
</dbReference>
<accession>A0A1E3AWZ1</accession>
<evidence type="ECO:0000259" key="1">
    <source>
        <dbReference type="Pfam" id="PF08769"/>
    </source>
</evidence>